<dbReference type="EMBL" id="JACHGF010000011">
    <property type="protein sequence ID" value="MBB5286727.1"/>
    <property type="molecule type" value="Genomic_DNA"/>
</dbReference>
<dbReference type="PANTHER" id="PTHR43818:SF5">
    <property type="entry name" value="OXIDOREDUCTASE FAMILY PROTEIN"/>
    <property type="match status" value="1"/>
</dbReference>
<evidence type="ECO:0000313" key="3">
    <source>
        <dbReference type="EMBL" id="MBB5286727.1"/>
    </source>
</evidence>
<name>A0A840TYV3_9BACT</name>
<dbReference type="SUPFAM" id="SSF51735">
    <property type="entry name" value="NAD(P)-binding Rossmann-fold domains"/>
    <property type="match status" value="1"/>
</dbReference>
<evidence type="ECO:0000313" key="4">
    <source>
        <dbReference type="Proteomes" id="UP000557307"/>
    </source>
</evidence>
<dbReference type="PROSITE" id="PS51318">
    <property type="entry name" value="TAT"/>
    <property type="match status" value="1"/>
</dbReference>
<accession>A0A840TYV3</accession>
<comment type="caution">
    <text evidence="3">The sequence shown here is derived from an EMBL/GenBank/DDBJ whole genome shotgun (WGS) entry which is preliminary data.</text>
</comment>
<evidence type="ECO:0000259" key="1">
    <source>
        <dbReference type="Pfam" id="PF01408"/>
    </source>
</evidence>
<dbReference type="InterPro" id="IPR000683">
    <property type="entry name" value="Gfo/Idh/MocA-like_OxRdtase_N"/>
</dbReference>
<dbReference type="AlphaFoldDB" id="A0A840TYV3"/>
<feature type="domain" description="Gfo/Idh/MocA-like oxidoreductase N-terminal" evidence="1">
    <location>
        <begin position="37"/>
        <end position="174"/>
    </location>
</feature>
<dbReference type="InterPro" id="IPR055170">
    <property type="entry name" value="GFO_IDH_MocA-like_dom"/>
</dbReference>
<reference evidence="3 4" key="1">
    <citation type="submission" date="2020-08" db="EMBL/GenBank/DDBJ databases">
        <title>Genomic Encyclopedia of Type Strains, Phase IV (KMG-IV): sequencing the most valuable type-strain genomes for metagenomic binning, comparative biology and taxonomic classification.</title>
        <authorList>
            <person name="Goeker M."/>
        </authorList>
    </citation>
    <scope>NUCLEOTIDE SEQUENCE [LARGE SCALE GENOMIC DNA]</scope>
    <source>
        <strain evidence="3 4">DSM 105074</strain>
    </source>
</reference>
<keyword evidence="4" id="KW-1185">Reference proteome</keyword>
<dbReference type="Proteomes" id="UP000557307">
    <property type="component" value="Unassembled WGS sequence"/>
</dbReference>
<proteinExistence type="predicted"/>
<dbReference type="InterPro" id="IPR036291">
    <property type="entry name" value="NAD(P)-bd_dom_sf"/>
</dbReference>
<dbReference type="InterPro" id="IPR050463">
    <property type="entry name" value="Gfo/Idh/MocA_oxidrdct_glycsds"/>
</dbReference>
<dbReference type="SUPFAM" id="SSF55347">
    <property type="entry name" value="Glyceraldehyde-3-phosphate dehydrogenase-like, C-terminal domain"/>
    <property type="match status" value="1"/>
</dbReference>
<dbReference type="Gene3D" id="3.30.360.10">
    <property type="entry name" value="Dihydrodipicolinate Reductase, domain 2"/>
    <property type="match status" value="1"/>
</dbReference>
<feature type="domain" description="GFO/IDH/MocA-like oxidoreductase" evidence="2">
    <location>
        <begin position="190"/>
        <end position="327"/>
    </location>
</feature>
<dbReference type="PANTHER" id="PTHR43818">
    <property type="entry name" value="BCDNA.GH03377"/>
    <property type="match status" value="1"/>
</dbReference>
<dbReference type="Pfam" id="PF01408">
    <property type="entry name" value="GFO_IDH_MocA"/>
    <property type="match status" value="1"/>
</dbReference>
<gene>
    <name evidence="3" type="ORF">HNQ92_004888</name>
</gene>
<dbReference type="GO" id="GO:0000166">
    <property type="term" value="F:nucleotide binding"/>
    <property type="evidence" value="ECO:0007669"/>
    <property type="project" value="InterPro"/>
</dbReference>
<dbReference type="Pfam" id="PF22725">
    <property type="entry name" value="GFO_IDH_MocA_C3"/>
    <property type="match status" value="1"/>
</dbReference>
<evidence type="ECO:0000259" key="2">
    <source>
        <dbReference type="Pfam" id="PF22725"/>
    </source>
</evidence>
<sequence length="445" mass="49280">MEKNRREFLKASGLLAGGVVLSPLASYGFNSSADDTIKVALIGCGGRGTGAAAQALSTKQNVKLVAMADAFRDRLEESYKSLTSKKYKNAAGANVETSTKIDVPDDRKFVGFDAYKKAIALADVVILATPPGFRPSHFEEAVKQNKHIFMEKPVATDAPGIRKVLAVAEEAKKKKLNVVVGLQRHYQPNYREAIRRIQDGALGDIVGGQVYWVSGGVWVKDRVPSMTEMEYQMRNWYYFNWLCGDHIVEQHVHNIDVANWVKGGYPVSIQGTGGRQVRTDKKYGEIYDHHLLDLVYADGTTISSQCRHYEGTYSRVDEAFVGTKGRIDSFANNNTVLKDYKGGVIYKHDGKGDGNPYQIEHDELFEAIANNQYKFADAENGAKSTFTAILGRMATYSGKLMKWDEALKSDISLFPEKLAWDAMPKILPLEDGSYPVAVPGKTQVI</sequence>
<dbReference type="InterPro" id="IPR006311">
    <property type="entry name" value="TAT_signal"/>
</dbReference>
<organism evidence="3 4">
    <name type="scientific">Rhabdobacter roseus</name>
    <dbReference type="NCBI Taxonomy" id="1655419"/>
    <lineage>
        <taxon>Bacteria</taxon>
        <taxon>Pseudomonadati</taxon>
        <taxon>Bacteroidota</taxon>
        <taxon>Cytophagia</taxon>
        <taxon>Cytophagales</taxon>
        <taxon>Cytophagaceae</taxon>
        <taxon>Rhabdobacter</taxon>
    </lineage>
</organism>
<dbReference type="Gene3D" id="3.40.50.720">
    <property type="entry name" value="NAD(P)-binding Rossmann-like Domain"/>
    <property type="match status" value="1"/>
</dbReference>
<dbReference type="RefSeq" id="WP_184178141.1">
    <property type="nucleotide sequence ID" value="NZ_JACHGF010000011.1"/>
</dbReference>
<protein>
    <submittedName>
        <fullName evidence="3">Putative dehydrogenase</fullName>
    </submittedName>
</protein>